<dbReference type="InterPro" id="IPR000535">
    <property type="entry name" value="MSP_dom"/>
</dbReference>
<evidence type="ECO:0000256" key="7">
    <source>
        <dbReference type="ARBA" id="ARBA00023034"/>
    </source>
</evidence>
<keyword evidence="6 11" id="KW-1133">Transmembrane helix</keyword>
<dbReference type="PANTHER" id="PTHR34441:SF1">
    <property type="entry name" value="MOTILE SPERM DOMAIN-CONTAINING 1"/>
    <property type="match status" value="1"/>
</dbReference>
<comment type="function">
    <text evidence="9">Plays a role in differentiation and/or proliferation of mesenchymal stem cells. Proposed to be involved in epithelial-to-mesenchymal transition (EMT). However, another study suggests that it is not required for EMT or stem cell self-renewal and acts during later stages of differentiation.</text>
</comment>
<dbReference type="Gene3D" id="2.60.40.10">
    <property type="entry name" value="Immunoglobulins"/>
    <property type="match status" value="1"/>
</dbReference>
<accession>A0A9X0D1E5</accession>
<dbReference type="Pfam" id="PF00635">
    <property type="entry name" value="Motile_Sperm"/>
    <property type="match status" value="1"/>
</dbReference>
<keyword evidence="4 11" id="KW-0812">Transmembrane</keyword>
<comment type="subcellular location">
    <subcellularLocation>
        <location evidence="1">Endoplasmic reticulum membrane</location>
        <topology evidence="1">Multi-pass membrane protein</topology>
    </subcellularLocation>
    <subcellularLocation>
        <location evidence="2">Golgi apparatus membrane</location>
        <topology evidence="2">Multi-pass membrane protein</topology>
    </subcellularLocation>
</comment>
<dbReference type="SUPFAM" id="SSF49354">
    <property type="entry name" value="PapD-like"/>
    <property type="match status" value="1"/>
</dbReference>
<dbReference type="InterPro" id="IPR039283">
    <property type="entry name" value="MOSPD1/3"/>
</dbReference>
<organism evidence="13 14">
    <name type="scientific">Desmophyllum pertusum</name>
    <dbReference type="NCBI Taxonomy" id="174260"/>
    <lineage>
        <taxon>Eukaryota</taxon>
        <taxon>Metazoa</taxon>
        <taxon>Cnidaria</taxon>
        <taxon>Anthozoa</taxon>
        <taxon>Hexacorallia</taxon>
        <taxon>Scleractinia</taxon>
        <taxon>Caryophylliina</taxon>
        <taxon>Caryophylliidae</taxon>
        <taxon>Desmophyllum</taxon>
    </lineage>
</organism>
<dbReference type="OrthoDB" id="10022288at2759"/>
<evidence type="ECO:0000256" key="10">
    <source>
        <dbReference type="SAM" id="MobiDB-lite"/>
    </source>
</evidence>
<keyword evidence="14" id="KW-1185">Reference proteome</keyword>
<evidence type="ECO:0000256" key="5">
    <source>
        <dbReference type="ARBA" id="ARBA00022824"/>
    </source>
</evidence>
<evidence type="ECO:0000313" key="13">
    <source>
        <dbReference type="EMBL" id="KAJ7381329.1"/>
    </source>
</evidence>
<dbReference type="InterPro" id="IPR013783">
    <property type="entry name" value="Ig-like_fold"/>
</dbReference>
<dbReference type="EMBL" id="MU826350">
    <property type="protein sequence ID" value="KAJ7381329.1"/>
    <property type="molecule type" value="Genomic_DNA"/>
</dbReference>
<evidence type="ECO:0000256" key="6">
    <source>
        <dbReference type="ARBA" id="ARBA00022989"/>
    </source>
</evidence>
<dbReference type="AlphaFoldDB" id="A0A9X0D1E5"/>
<dbReference type="GO" id="GO:0000139">
    <property type="term" value="C:Golgi membrane"/>
    <property type="evidence" value="ECO:0007669"/>
    <property type="project" value="UniProtKB-SubCell"/>
</dbReference>
<feature type="transmembrane region" description="Helical" evidence="11">
    <location>
        <begin position="227"/>
        <end position="245"/>
    </location>
</feature>
<comment type="caution">
    <text evidence="13">The sequence shown here is derived from an EMBL/GenBank/DDBJ whole genome shotgun (WGS) entry which is preliminary data.</text>
</comment>
<evidence type="ECO:0000256" key="1">
    <source>
        <dbReference type="ARBA" id="ARBA00004477"/>
    </source>
</evidence>
<feature type="transmembrane region" description="Helical" evidence="11">
    <location>
        <begin position="257"/>
        <end position="280"/>
    </location>
</feature>
<evidence type="ECO:0000259" key="12">
    <source>
        <dbReference type="Pfam" id="PF00635"/>
    </source>
</evidence>
<dbReference type="GO" id="GO:0005789">
    <property type="term" value="C:endoplasmic reticulum membrane"/>
    <property type="evidence" value="ECO:0007669"/>
    <property type="project" value="UniProtKB-SubCell"/>
</dbReference>
<keyword evidence="8 11" id="KW-0472">Membrane</keyword>
<feature type="domain" description="MSP" evidence="12">
    <location>
        <begin position="84"/>
        <end position="168"/>
    </location>
</feature>
<dbReference type="FunFam" id="2.60.40.10:FF:000431">
    <property type="entry name" value="motile sperm domain-containing protein 1"/>
    <property type="match status" value="1"/>
</dbReference>
<proteinExistence type="predicted"/>
<protein>
    <recommendedName>
        <fullName evidence="3">Motile sperm domain-containing protein 1</fullName>
    </recommendedName>
</protein>
<dbReference type="PANTHER" id="PTHR34441">
    <property type="entry name" value="MOTILE SPERM DOMAIN-CONTAINING PROTEIN 1"/>
    <property type="match status" value="1"/>
</dbReference>
<reference evidence="13" key="1">
    <citation type="submission" date="2023-01" db="EMBL/GenBank/DDBJ databases">
        <title>Genome assembly of the deep-sea coral Lophelia pertusa.</title>
        <authorList>
            <person name="Herrera S."/>
            <person name="Cordes E."/>
        </authorList>
    </citation>
    <scope>NUCLEOTIDE SEQUENCE</scope>
    <source>
        <strain evidence="13">USNM1676648</strain>
        <tissue evidence="13">Polyp</tissue>
    </source>
</reference>
<evidence type="ECO:0000256" key="4">
    <source>
        <dbReference type="ARBA" id="ARBA00022692"/>
    </source>
</evidence>
<evidence type="ECO:0000256" key="11">
    <source>
        <dbReference type="SAM" id="Phobius"/>
    </source>
</evidence>
<evidence type="ECO:0000256" key="8">
    <source>
        <dbReference type="ARBA" id="ARBA00023136"/>
    </source>
</evidence>
<keyword evidence="7" id="KW-0333">Golgi apparatus</keyword>
<name>A0A9X0D1E5_9CNID</name>
<evidence type="ECO:0000313" key="14">
    <source>
        <dbReference type="Proteomes" id="UP001163046"/>
    </source>
</evidence>
<sequence>MTFVTWPAGKNKNIYMHKNEQYNDILSNILSDIFVCDRFSSIFVSGIQISLYIFGWKSNQKEREEPICMRSLQPSHFTDGSLPVFVFPQTLTFYADEQSTHKQVLTVYNPYEFALRFKVLSTAPSRYIVVDSDGVIKPRCCIDIVIRHTDIQPAITQQDKFRLHIFEHGLQKVIGKKEIMAVLQPSRTEQQQKPKEEGRSLRRSQRTRNSSVTLEHFTDSGHGQQGPSLWVIIMAVACIIALVLPMEGDKHSDLPHYLLLSVNQKLLAAFILGLIVMAILKA</sequence>
<dbReference type="InterPro" id="IPR008962">
    <property type="entry name" value="PapD-like_sf"/>
</dbReference>
<feature type="region of interest" description="Disordered" evidence="10">
    <location>
        <begin position="185"/>
        <end position="223"/>
    </location>
</feature>
<evidence type="ECO:0000256" key="2">
    <source>
        <dbReference type="ARBA" id="ARBA00004653"/>
    </source>
</evidence>
<gene>
    <name evidence="13" type="primary">MOSPD1</name>
    <name evidence="13" type="ORF">OS493_001452</name>
</gene>
<evidence type="ECO:0000256" key="3">
    <source>
        <dbReference type="ARBA" id="ARBA00020941"/>
    </source>
</evidence>
<evidence type="ECO:0000256" key="9">
    <source>
        <dbReference type="ARBA" id="ARBA00045707"/>
    </source>
</evidence>
<feature type="compositionally biased region" description="Basic and acidic residues" evidence="10">
    <location>
        <begin position="190"/>
        <end position="200"/>
    </location>
</feature>
<dbReference type="Proteomes" id="UP001163046">
    <property type="component" value="Unassembled WGS sequence"/>
</dbReference>
<keyword evidence="5" id="KW-0256">Endoplasmic reticulum</keyword>